<accession>A0AAV7PD66</accession>
<evidence type="ECO:0000313" key="2">
    <source>
        <dbReference type="Proteomes" id="UP001066276"/>
    </source>
</evidence>
<sequence>MVARRLLEPVFTLPPYWHNERLASESSWATECARWKNGSLRSSGPLLTDFDSSFTGAAATGAAASSSGASLRFTVNSPRSRIHTSGPVH</sequence>
<organism evidence="1 2">
    <name type="scientific">Pleurodeles waltl</name>
    <name type="common">Iberian ribbed newt</name>
    <dbReference type="NCBI Taxonomy" id="8319"/>
    <lineage>
        <taxon>Eukaryota</taxon>
        <taxon>Metazoa</taxon>
        <taxon>Chordata</taxon>
        <taxon>Craniata</taxon>
        <taxon>Vertebrata</taxon>
        <taxon>Euteleostomi</taxon>
        <taxon>Amphibia</taxon>
        <taxon>Batrachia</taxon>
        <taxon>Caudata</taxon>
        <taxon>Salamandroidea</taxon>
        <taxon>Salamandridae</taxon>
        <taxon>Pleurodelinae</taxon>
        <taxon>Pleurodeles</taxon>
    </lineage>
</organism>
<keyword evidence="2" id="KW-1185">Reference proteome</keyword>
<proteinExistence type="predicted"/>
<dbReference type="EMBL" id="JANPWB010000011">
    <property type="protein sequence ID" value="KAJ1123658.1"/>
    <property type="molecule type" value="Genomic_DNA"/>
</dbReference>
<gene>
    <name evidence="1" type="ORF">NDU88_002126</name>
</gene>
<dbReference type="AlphaFoldDB" id="A0AAV7PD66"/>
<reference evidence="1" key="1">
    <citation type="journal article" date="2022" name="bioRxiv">
        <title>Sequencing and chromosome-scale assembly of the giantPleurodeles waltlgenome.</title>
        <authorList>
            <person name="Brown T."/>
            <person name="Elewa A."/>
            <person name="Iarovenko S."/>
            <person name="Subramanian E."/>
            <person name="Araus A.J."/>
            <person name="Petzold A."/>
            <person name="Susuki M."/>
            <person name="Suzuki K.-i.T."/>
            <person name="Hayashi T."/>
            <person name="Toyoda A."/>
            <person name="Oliveira C."/>
            <person name="Osipova E."/>
            <person name="Leigh N.D."/>
            <person name="Simon A."/>
            <person name="Yun M.H."/>
        </authorList>
    </citation>
    <scope>NUCLEOTIDE SEQUENCE</scope>
    <source>
        <strain evidence="1">20211129_DDA</strain>
        <tissue evidence="1">Liver</tissue>
    </source>
</reference>
<protein>
    <submittedName>
        <fullName evidence="1">Uncharacterized protein</fullName>
    </submittedName>
</protein>
<name>A0AAV7PD66_PLEWA</name>
<dbReference type="Proteomes" id="UP001066276">
    <property type="component" value="Chromosome 7"/>
</dbReference>
<comment type="caution">
    <text evidence="1">The sequence shown here is derived from an EMBL/GenBank/DDBJ whole genome shotgun (WGS) entry which is preliminary data.</text>
</comment>
<evidence type="ECO:0000313" key="1">
    <source>
        <dbReference type="EMBL" id="KAJ1123658.1"/>
    </source>
</evidence>